<comment type="caution">
    <text evidence="3">The sequence shown here is derived from an EMBL/GenBank/DDBJ whole genome shotgun (WGS) entry which is preliminary data.</text>
</comment>
<name>A0A7W0HN79_9ACTN</name>
<dbReference type="RefSeq" id="WP_181608293.1">
    <property type="nucleotide sequence ID" value="NZ_BAABAM010000001.1"/>
</dbReference>
<dbReference type="SUPFAM" id="SSF48576">
    <property type="entry name" value="Terpenoid synthases"/>
    <property type="match status" value="2"/>
</dbReference>
<dbReference type="InterPro" id="IPR008949">
    <property type="entry name" value="Isoprenoid_synthase_dom_sf"/>
</dbReference>
<dbReference type="Pfam" id="PF19086">
    <property type="entry name" value="Terpene_syn_C_2"/>
    <property type="match status" value="2"/>
</dbReference>
<keyword evidence="2" id="KW-0479">Metal-binding</keyword>
<protein>
    <recommendedName>
        <fullName evidence="2">Terpene synthase</fullName>
        <ecNumber evidence="2">4.2.3.-</ecNumber>
    </recommendedName>
</protein>
<dbReference type="PANTHER" id="PTHR35201">
    <property type="entry name" value="TERPENE SYNTHASE"/>
    <property type="match status" value="1"/>
</dbReference>
<dbReference type="Gene3D" id="1.10.600.10">
    <property type="entry name" value="Farnesyl Diphosphate Synthase"/>
    <property type="match status" value="2"/>
</dbReference>
<dbReference type="PANTHER" id="PTHR35201:SF4">
    <property type="entry name" value="BETA-PINACENE SYNTHASE-RELATED"/>
    <property type="match status" value="1"/>
</dbReference>
<proteinExistence type="inferred from homology"/>
<comment type="similarity">
    <text evidence="2">Belongs to the terpene synthase family.</text>
</comment>
<reference evidence="3 4" key="1">
    <citation type="submission" date="2020-07" db="EMBL/GenBank/DDBJ databases">
        <title>Genomic Encyclopedia of Type Strains, Phase IV (KMG-IV): sequencing the most valuable type-strain genomes for metagenomic binning, comparative biology and taxonomic classification.</title>
        <authorList>
            <person name="Goeker M."/>
        </authorList>
    </citation>
    <scope>NUCLEOTIDE SEQUENCE [LARGE SCALE GENOMIC DNA]</scope>
    <source>
        <strain evidence="3 4">DSM 45533</strain>
    </source>
</reference>
<dbReference type="EMBL" id="JACDUR010000001">
    <property type="protein sequence ID" value="MBA2889507.1"/>
    <property type="molecule type" value="Genomic_DNA"/>
</dbReference>
<evidence type="ECO:0000313" key="3">
    <source>
        <dbReference type="EMBL" id="MBA2889507.1"/>
    </source>
</evidence>
<dbReference type="GO" id="GO:0010333">
    <property type="term" value="F:terpene synthase activity"/>
    <property type="evidence" value="ECO:0007669"/>
    <property type="project" value="InterPro"/>
</dbReference>
<dbReference type="GO" id="GO:0046872">
    <property type="term" value="F:metal ion binding"/>
    <property type="evidence" value="ECO:0007669"/>
    <property type="project" value="UniProtKB-KW"/>
</dbReference>
<organism evidence="3 4">
    <name type="scientific">Nonomuraea soli</name>
    <dbReference type="NCBI Taxonomy" id="1032476"/>
    <lineage>
        <taxon>Bacteria</taxon>
        <taxon>Bacillati</taxon>
        <taxon>Actinomycetota</taxon>
        <taxon>Actinomycetes</taxon>
        <taxon>Streptosporangiales</taxon>
        <taxon>Streptosporangiaceae</taxon>
        <taxon>Nonomuraea</taxon>
    </lineage>
</organism>
<dbReference type="EC" id="4.2.3.-" evidence="2"/>
<comment type="cofactor">
    <cofactor evidence="2">
        <name>Mg(2+)</name>
        <dbReference type="ChEBI" id="CHEBI:18420"/>
    </cofactor>
</comment>
<evidence type="ECO:0000256" key="1">
    <source>
        <dbReference type="ARBA" id="ARBA00023239"/>
    </source>
</evidence>
<sequence length="679" mass="77496">MERARAHTKQWARDMEMIDDVVWTEANFDGMDYGLMCAYTHPDCPAEELDLVTDWYVWVFFFDDHFLETFKRSRDIAGGQAYLDRLELFMSDDPPEPGNPCERGLKDLWERTVPHRSQCWRDRFVDVTRDLMQESMWELFHIETGQVSNPIEYIEERRKVGGAPWSACLVEHVSGAEVPPRVAYSRPVRVLMETFSDAVHLRNDLFSYHREVEVEGELSNCVLVCERFFGCDTQQAADLTNDLLTSRLHQFENTVMTELPPLFADHGLLPHEQAAVLSYVKGLQDWQAGGHEWHMRSNRYTKGGQSAGVSPHHLLGPGGLRNLTAPPYPNVGVVDEPDFYMPFKAGDNPHYDAARRAELAWAHAMGFNDGVWTAHKIDIFDFARCAAGIDPDATERELILSTNWLTWGTYADDWFPAVFGRRDLTAAKAQNARLSLFMPLDLVPVATPLNPLERGLAELWLRTAEHMEEPGRAVFRHTVETMTSSWIWELANVMQNRVPDPVDYIEMRRRTFGSELTVELSRLKAGREVPADVWRSRPLWSLTNAAHDYCCLMNDIFSYQKEIQFEGEVNNGVLVLKTFFGCDLPQAIGIADALMTSRMRQFEHVAATDLPAYLDDYQIGESARASVAGYVDGLRDWMSGVLRWHRETGRYVEYARWEPGPRGFGTATTRIANLLGGAR</sequence>
<dbReference type="SFLD" id="SFLDS00005">
    <property type="entry name" value="Isoprenoid_Synthase_Type_I"/>
    <property type="match status" value="2"/>
</dbReference>
<evidence type="ECO:0000313" key="4">
    <source>
        <dbReference type="Proteomes" id="UP000530928"/>
    </source>
</evidence>
<keyword evidence="1 2" id="KW-0456">Lyase</keyword>
<dbReference type="SFLD" id="SFLDG01020">
    <property type="entry name" value="Terpene_Cyclase_Like_2"/>
    <property type="match status" value="2"/>
</dbReference>
<dbReference type="AlphaFoldDB" id="A0A7W0HN79"/>
<keyword evidence="2" id="KW-0460">Magnesium</keyword>
<gene>
    <name evidence="3" type="ORF">HNR30_000842</name>
</gene>
<dbReference type="InterPro" id="IPR034686">
    <property type="entry name" value="Terpene_cyclase-like_2"/>
</dbReference>
<dbReference type="Proteomes" id="UP000530928">
    <property type="component" value="Unassembled WGS sequence"/>
</dbReference>
<evidence type="ECO:0000256" key="2">
    <source>
        <dbReference type="RuleBase" id="RU366034"/>
    </source>
</evidence>
<accession>A0A7W0HN79</accession>
<keyword evidence="4" id="KW-1185">Reference proteome</keyword>